<evidence type="ECO:0000256" key="1">
    <source>
        <dbReference type="ARBA" id="ARBA00005174"/>
    </source>
</evidence>
<dbReference type="InterPro" id="IPR020561">
    <property type="entry name" value="PRibGlycinamid_synth_ATP-grasp"/>
</dbReference>
<gene>
    <name evidence="10 13" type="primary">purD</name>
    <name evidence="13" type="ORF">F0919_15555</name>
</gene>
<proteinExistence type="inferred from homology"/>
<evidence type="ECO:0000256" key="3">
    <source>
        <dbReference type="ARBA" id="ARBA00022598"/>
    </source>
</evidence>
<dbReference type="InterPro" id="IPR020560">
    <property type="entry name" value="PRibGlycinamide_synth_C-dom"/>
</dbReference>
<dbReference type="GO" id="GO:0046872">
    <property type="term" value="F:metal ion binding"/>
    <property type="evidence" value="ECO:0007669"/>
    <property type="project" value="InterPro"/>
</dbReference>
<feature type="domain" description="ATP-grasp" evidence="12">
    <location>
        <begin position="111"/>
        <end position="319"/>
    </location>
</feature>
<name>A0A5M6CAQ8_9BACT</name>
<dbReference type="Gene3D" id="3.40.50.20">
    <property type="match status" value="1"/>
</dbReference>
<dbReference type="PROSITE" id="PS50975">
    <property type="entry name" value="ATP_GRASP"/>
    <property type="match status" value="1"/>
</dbReference>
<dbReference type="UniPathway" id="UPA00074">
    <property type="reaction ID" value="UER00125"/>
</dbReference>
<dbReference type="Gene3D" id="3.30.470.20">
    <property type="entry name" value="ATP-grasp fold, B domain"/>
    <property type="match status" value="1"/>
</dbReference>
<dbReference type="SMART" id="SM01210">
    <property type="entry name" value="GARS_C"/>
    <property type="match status" value="1"/>
</dbReference>
<evidence type="ECO:0000259" key="12">
    <source>
        <dbReference type="PROSITE" id="PS50975"/>
    </source>
</evidence>
<protein>
    <recommendedName>
        <fullName evidence="2 10">Phosphoribosylamine--glycine ligase</fullName>
        <ecNumber evidence="2 10">6.3.4.13</ecNumber>
    </recommendedName>
    <alternativeName>
        <fullName evidence="10">GARS</fullName>
    </alternativeName>
    <alternativeName>
        <fullName evidence="8 10">Glycinamide ribonucleotide synthetase</fullName>
    </alternativeName>
    <alternativeName>
        <fullName evidence="9 10">Phosphoribosylglycinamide synthetase</fullName>
    </alternativeName>
</protein>
<evidence type="ECO:0000256" key="4">
    <source>
        <dbReference type="ARBA" id="ARBA00022741"/>
    </source>
</evidence>
<sequence length="424" mass="45948">MNILLLGSGGRECAIAWKLSQSPQCSQLFIAPGNAGTSAYGTNIAMSILDFEAIKTFCLDNKIDILFPGGEDSLVAGIYDFFKSEADLKHIIVAGPSKEGAQLEGSKAFSKKFMHRHGIPTAAYQEFDESNFEEGLAYLEQHTTPIVLKADGLAAGKGVVITSDVAEAKEVFTSMIKESQFGDAGKKVVVEQFLTGLEVSVFGLTDGDNFVILPEAKDYKRIGEGDQGPNTGGMGAVSPVPFANDSFMQKVLERIVKPTVEGLKKESIIYQGIIFFGLIEVGGEPYVIEYNCRMGDPETEVVMPRLENDLVDLILKMNDKKLNEVTVKHNPKAACTVMLVSEGYPGDYAKGKVMTGLENVTESILFHAGTASKGTDIVSNGGRVIAVTSYGKDLKDALAKSYESITHIDFEGKNFRRDIGFEFI</sequence>
<comment type="caution">
    <text evidence="13">The sequence shown here is derived from an EMBL/GenBank/DDBJ whole genome shotgun (WGS) entry which is preliminary data.</text>
</comment>
<keyword evidence="6 11" id="KW-0067">ATP-binding</keyword>
<dbReference type="EMBL" id="VWSH01000004">
    <property type="protein sequence ID" value="KAA5532214.1"/>
    <property type="molecule type" value="Genomic_DNA"/>
</dbReference>
<evidence type="ECO:0000256" key="7">
    <source>
        <dbReference type="ARBA" id="ARBA00038345"/>
    </source>
</evidence>
<dbReference type="Gene3D" id="3.90.600.10">
    <property type="entry name" value="Phosphoribosylglycinamide synthetase, C-terminal domain"/>
    <property type="match status" value="1"/>
</dbReference>
<comment type="catalytic activity">
    <reaction evidence="10">
        <text>5-phospho-beta-D-ribosylamine + glycine + ATP = N(1)-(5-phospho-beta-D-ribosyl)glycinamide + ADP + phosphate + H(+)</text>
        <dbReference type="Rhea" id="RHEA:17453"/>
        <dbReference type="ChEBI" id="CHEBI:15378"/>
        <dbReference type="ChEBI" id="CHEBI:30616"/>
        <dbReference type="ChEBI" id="CHEBI:43474"/>
        <dbReference type="ChEBI" id="CHEBI:57305"/>
        <dbReference type="ChEBI" id="CHEBI:58681"/>
        <dbReference type="ChEBI" id="CHEBI:143788"/>
        <dbReference type="ChEBI" id="CHEBI:456216"/>
        <dbReference type="EC" id="6.3.4.13"/>
    </reaction>
</comment>
<dbReference type="InterPro" id="IPR000115">
    <property type="entry name" value="PRibGlycinamide_synth"/>
</dbReference>
<dbReference type="Pfam" id="PF01071">
    <property type="entry name" value="GARS_A"/>
    <property type="match status" value="1"/>
</dbReference>
<dbReference type="SUPFAM" id="SSF56059">
    <property type="entry name" value="Glutathione synthetase ATP-binding domain-like"/>
    <property type="match status" value="1"/>
</dbReference>
<keyword evidence="3 10" id="KW-0436">Ligase</keyword>
<dbReference type="Proteomes" id="UP000323632">
    <property type="component" value="Unassembled WGS sequence"/>
</dbReference>
<dbReference type="PANTHER" id="PTHR43472:SF1">
    <property type="entry name" value="PHOSPHORIBOSYLAMINE--GLYCINE LIGASE, CHLOROPLASTIC"/>
    <property type="match status" value="1"/>
</dbReference>
<dbReference type="InterPro" id="IPR011761">
    <property type="entry name" value="ATP-grasp"/>
</dbReference>
<dbReference type="FunFam" id="3.90.600.10:FF:000001">
    <property type="entry name" value="Trifunctional purine biosynthetic protein adenosine-3"/>
    <property type="match status" value="1"/>
</dbReference>
<dbReference type="GO" id="GO:0006189">
    <property type="term" value="P:'de novo' IMP biosynthetic process"/>
    <property type="evidence" value="ECO:0007669"/>
    <property type="project" value="UniProtKB-UniRule"/>
</dbReference>
<dbReference type="NCBIfam" id="TIGR00877">
    <property type="entry name" value="purD"/>
    <property type="match status" value="1"/>
</dbReference>
<dbReference type="GO" id="GO:0005524">
    <property type="term" value="F:ATP binding"/>
    <property type="evidence" value="ECO:0007669"/>
    <property type="project" value="UniProtKB-UniRule"/>
</dbReference>
<evidence type="ECO:0000256" key="8">
    <source>
        <dbReference type="ARBA" id="ARBA00042242"/>
    </source>
</evidence>
<dbReference type="SUPFAM" id="SSF51246">
    <property type="entry name" value="Rudiment single hybrid motif"/>
    <property type="match status" value="1"/>
</dbReference>
<dbReference type="InterPro" id="IPR013815">
    <property type="entry name" value="ATP_grasp_subdomain_1"/>
</dbReference>
<dbReference type="InterPro" id="IPR037123">
    <property type="entry name" value="PRibGlycinamide_synth_C_sf"/>
</dbReference>
<dbReference type="Pfam" id="PF02843">
    <property type="entry name" value="GARS_C"/>
    <property type="match status" value="1"/>
</dbReference>
<dbReference type="InterPro" id="IPR016185">
    <property type="entry name" value="PreATP-grasp_dom_sf"/>
</dbReference>
<dbReference type="RefSeq" id="WP_150033716.1">
    <property type="nucleotide sequence ID" value="NZ_VWSH01000004.1"/>
</dbReference>
<evidence type="ECO:0000313" key="13">
    <source>
        <dbReference type="EMBL" id="KAA5532214.1"/>
    </source>
</evidence>
<dbReference type="Gene3D" id="3.30.1490.20">
    <property type="entry name" value="ATP-grasp fold, A domain"/>
    <property type="match status" value="1"/>
</dbReference>
<dbReference type="SUPFAM" id="SSF52440">
    <property type="entry name" value="PreATP-grasp domain"/>
    <property type="match status" value="1"/>
</dbReference>
<dbReference type="GO" id="GO:0004637">
    <property type="term" value="F:phosphoribosylamine-glycine ligase activity"/>
    <property type="evidence" value="ECO:0007669"/>
    <property type="project" value="UniProtKB-UniRule"/>
</dbReference>
<dbReference type="AlphaFoldDB" id="A0A5M6CAQ8"/>
<dbReference type="Pfam" id="PF02844">
    <property type="entry name" value="GARS_N"/>
    <property type="match status" value="1"/>
</dbReference>
<evidence type="ECO:0000256" key="9">
    <source>
        <dbReference type="ARBA" id="ARBA00042864"/>
    </source>
</evidence>
<comment type="pathway">
    <text evidence="1 10">Purine metabolism; IMP biosynthesis via de novo pathway; N(1)-(5-phospho-D-ribosyl)glycinamide from 5-phospho-alpha-D-ribose 1-diphosphate: step 2/2.</text>
</comment>
<evidence type="ECO:0000256" key="2">
    <source>
        <dbReference type="ARBA" id="ARBA00013255"/>
    </source>
</evidence>
<dbReference type="GO" id="GO:0009113">
    <property type="term" value="P:purine nucleobase biosynthetic process"/>
    <property type="evidence" value="ECO:0007669"/>
    <property type="project" value="InterPro"/>
</dbReference>
<keyword evidence="4 11" id="KW-0547">Nucleotide-binding</keyword>
<evidence type="ECO:0000256" key="11">
    <source>
        <dbReference type="PROSITE-ProRule" id="PRU00409"/>
    </source>
</evidence>
<keyword evidence="5 10" id="KW-0658">Purine biosynthesis</keyword>
<dbReference type="InterPro" id="IPR011054">
    <property type="entry name" value="Rudment_hybrid_motif"/>
</dbReference>
<dbReference type="PANTHER" id="PTHR43472">
    <property type="entry name" value="PHOSPHORIBOSYLAMINE--GLYCINE LIGASE"/>
    <property type="match status" value="1"/>
</dbReference>
<dbReference type="InterPro" id="IPR020562">
    <property type="entry name" value="PRibGlycinamide_synth_N"/>
</dbReference>
<organism evidence="13 14">
    <name type="scientific">Taibaiella lutea</name>
    <dbReference type="NCBI Taxonomy" id="2608001"/>
    <lineage>
        <taxon>Bacteria</taxon>
        <taxon>Pseudomonadati</taxon>
        <taxon>Bacteroidota</taxon>
        <taxon>Chitinophagia</taxon>
        <taxon>Chitinophagales</taxon>
        <taxon>Chitinophagaceae</taxon>
        <taxon>Taibaiella</taxon>
    </lineage>
</organism>
<evidence type="ECO:0000256" key="6">
    <source>
        <dbReference type="ARBA" id="ARBA00022840"/>
    </source>
</evidence>
<keyword evidence="14" id="KW-1185">Reference proteome</keyword>
<evidence type="ECO:0000256" key="5">
    <source>
        <dbReference type="ARBA" id="ARBA00022755"/>
    </source>
</evidence>
<dbReference type="HAMAP" id="MF_00138">
    <property type="entry name" value="GARS"/>
    <property type="match status" value="1"/>
</dbReference>
<reference evidence="13 14" key="1">
    <citation type="submission" date="2019-09" db="EMBL/GenBank/DDBJ databases">
        <title>Genome sequence and assembly of Taibaiella sp.</title>
        <authorList>
            <person name="Chhetri G."/>
        </authorList>
    </citation>
    <scope>NUCLEOTIDE SEQUENCE [LARGE SCALE GENOMIC DNA]</scope>
    <source>
        <strain evidence="13 14">KVB11</strain>
    </source>
</reference>
<dbReference type="SMART" id="SM01209">
    <property type="entry name" value="GARS_A"/>
    <property type="match status" value="1"/>
</dbReference>
<accession>A0A5M6CAQ8</accession>
<evidence type="ECO:0000256" key="10">
    <source>
        <dbReference type="HAMAP-Rule" id="MF_00138"/>
    </source>
</evidence>
<comment type="similarity">
    <text evidence="7 10">Belongs to the GARS family.</text>
</comment>
<evidence type="ECO:0000313" key="14">
    <source>
        <dbReference type="Proteomes" id="UP000323632"/>
    </source>
</evidence>
<dbReference type="EC" id="6.3.4.13" evidence="2 10"/>